<name>A0A2T2XM04_9FIRM</name>
<evidence type="ECO:0000313" key="1">
    <source>
        <dbReference type="EMBL" id="PSR35501.1"/>
    </source>
</evidence>
<dbReference type="AlphaFoldDB" id="A0A2T2XM04"/>
<comment type="caution">
    <text evidence="1">The sequence shown here is derived from an EMBL/GenBank/DDBJ whole genome shotgun (WGS) entry which is preliminary data.</text>
</comment>
<evidence type="ECO:0000313" key="2">
    <source>
        <dbReference type="Proteomes" id="UP000242972"/>
    </source>
</evidence>
<protein>
    <submittedName>
        <fullName evidence="1">Uncharacterized protein</fullName>
    </submittedName>
</protein>
<organism evidence="1 2">
    <name type="scientific">Sulfobacillus benefaciens</name>
    <dbReference type="NCBI Taxonomy" id="453960"/>
    <lineage>
        <taxon>Bacteria</taxon>
        <taxon>Bacillati</taxon>
        <taxon>Bacillota</taxon>
        <taxon>Clostridia</taxon>
        <taxon>Eubacteriales</taxon>
        <taxon>Clostridiales Family XVII. Incertae Sedis</taxon>
        <taxon>Sulfobacillus</taxon>
    </lineage>
</organism>
<dbReference type="EMBL" id="PXYW01000001">
    <property type="protein sequence ID" value="PSR35501.1"/>
    <property type="molecule type" value="Genomic_DNA"/>
</dbReference>
<reference evidence="1 2" key="1">
    <citation type="journal article" date="2014" name="BMC Genomics">
        <title>Comparison of environmental and isolate Sulfobacillus genomes reveals diverse carbon, sulfur, nitrogen, and hydrogen metabolisms.</title>
        <authorList>
            <person name="Justice N.B."/>
            <person name="Norman A."/>
            <person name="Brown C.T."/>
            <person name="Singh A."/>
            <person name="Thomas B.C."/>
            <person name="Banfield J.F."/>
        </authorList>
    </citation>
    <scope>NUCLEOTIDE SEQUENCE [LARGE SCALE GENOMIC DNA]</scope>
    <source>
        <strain evidence="1">AMDSBA4</strain>
    </source>
</reference>
<proteinExistence type="predicted"/>
<dbReference type="Proteomes" id="UP000242972">
    <property type="component" value="Unassembled WGS sequence"/>
</dbReference>
<gene>
    <name evidence="1" type="ORF">C7B46_00475</name>
</gene>
<accession>A0A2T2XM04</accession>
<sequence>MMKVTIKHALVAVIVFCVTLGLLKGVQTIYMRSVVRTPLIRAMEKVPGIKTASMIGNDTVRLVLKPQANLMSSYQAVVSDAESSLGQAPLTVTIADHSNTIMTNVANQVQFMVAQGIATGQYVTMEHSIVGLASKSGLNAVVQIDSTHVYVTLTSDHGKFYWYHVVPIASNPQKGAVS</sequence>